<gene>
    <name evidence="2" type="ORF">FME95_08805</name>
</gene>
<reference evidence="2 3" key="1">
    <citation type="submission" date="2019-07" db="EMBL/GenBank/DDBJ databases">
        <title>Reinekea sp. strain SSH23 genome sequencing and assembly.</title>
        <authorList>
            <person name="Kim I."/>
        </authorList>
    </citation>
    <scope>NUCLEOTIDE SEQUENCE [LARGE SCALE GENOMIC DNA]</scope>
    <source>
        <strain evidence="2 3">SSH23</strain>
    </source>
</reference>
<proteinExistence type="predicted"/>
<dbReference type="Gene3D" id="3.40.470.10">
    <property type="entry name" value="Uracil-DNA glycosylase-like domain"/>
    <property type="match status" value="1"/>
</dbReference>
<dbReference type="NCBIfam" id="TIGR04274">
    <property type="entry name" value="hypoxanDNAglyco"/>
    <property type="match status" value="1"/>
</dbReference>
<dbReference type="Proteomes" id="UP000321764">
    <property type="component" value="Unassembled WGS sequence"/>
</dbReference>
<dbReference type="InterPro" id="IPR026353">
    <property type="entry name" value="Hypoxan-DNA_Glyclase"/>
</dbReference>
<dbReference type="InterPro" id="IPR005122">
    <property type="entry name" value="Uracil-DNA_glycosylase-like"/>
</dbReference>
<dbReference type="InterPro" id="IPR036895">
    <property type="entry name" value="Uracil-DNA_glycosylase-like_sf"/>
</dbReference>
<dbReference type="Pfam" id="PF03167">
    <property type="entry name" value="UDG"/>
    <property type="match status" value="1"/>
</dbReference>
<keyword evidence="3" id="KW-1185">Reference proteome</keyword>
<dbReference type="RefSeq" id="WP_147714018.1">
    <property type="nucleotide sequence ID" value="NZ_VKAD01000001.1"/>
</dbReference>
<accession>A0A5C8ZCP5</accession>
<comment type="caution">
    <text evidence="2">The sequence shown here is derived from an EMBL/GenBank/DDBJ whole genome shotgun (WGS) entry which is preliminary data.</text>
</comment>
<evidence type="ECO:0000313" key="3">
    <source>
        <dbReference type="Proteomes" id="UP000321764"/>
    </source>
</evidence>
<organism evidence="2 3">
    <name type="scientific">Reinekea thalattae</name>
    <dbReference type="NCBI Taxonomy" id="2593301"/>
    <lineage>
        <taxon>Bacteria</taxon>
        <taxon>Pseudomonadati</taxon>
        <taxon>Pseudomonadota</taxon>
        <taxon>Gammaproteobacteria</taxon>
        <taxon>Oceanospirillales</taxon>
        <taxon>Saccharospirillaceae</taxon>
        <taxon>Reinekea</taxon>
    </lineage>
</organism>
<keyword evidence="2" id="KW-0326">Glycosidase</keyword>
<feature type="domain" description="Uracil-DNA glycosylase-like" evidence="1">
    <location>
        <begin position="16"/>
        <end position="162"/>
    </location>
</feature>
<dbReference type="GO" id="GO:0033958">
    <property type="term" value="F:DNA-deoxyinosine glycosylase activity"/>
    <property type="evidence" value="ECO:0007669"/>
    <property type="project" value="UniProtKB-EC"/>
</dbReference>
<evidence type="ECO:0000313" key="2">
    <source>
        <dbReference type="EMBL" id="TXR54620.1"/>
    </source>
</evidence>
<dbReference type="OrthoDB" id="9799921at2"/>
<evidence type="ECO:0000259" key="1">
    <source>
        <dbReference type="Pfam" id="PF03167"/>
    </source>
</evidence>
<keyword evidence="2" id="KW-0378">Hydrolase</keyword>
<sequence length="168" mass="18816">MSDLIQSFSVASGKAPTTLILGSIPGVASLEASQYYAHPRNAFWPIVCAYYGIDINQDYNVRLEQLNQNGVALWDVLKNAERKGSLDSAIKKHSIIANPIDQWLATQERVKKILLNGGTAKKEFMRHFASYIKNRDIDVIACPSTSPAYAAMRFEEKQQRWHAALSKC</sequence>
<dbReference type="EC" id="3.2.2.15" evidence="2"/>
<dbReference type="SUPFAM" id="SSF52141">
    <property type="entry name" value="Uracil-DNA glycosylase-like"/>
    <property type="match status" value="1"/>
</dbReference>
<name>A0A5C8ZCP5_9GAMM</name>
<dbReference type="AlphaFoldDB" id="A0A5C8ZCP5"/>
<dbReference type="EMBL" id="VKAD01000001">
    <property type="protein sequence ID" value="TXR54620.1"/>
    <property type="molecule type" value="Genomic_DNA"/>
</dbReference>
<dbReference type="CDD" id="cd10032">
    <property type="entry name" value="UDG-F6_HDG"/>
    <property type="match status" value="1"/>
</dbReference>
<protein>
    <submittedName>
        <fullName evidence="2">DNA-deoxyinosine glycosylase</fullName>
        <ecNumber evidence="2">3.2.2.15</ecNumber>
    </submittedName>
</protein>